<evidence type="ECO:0000313" key="4">
    <source>
        <dbReference type="RefSeq" id="XP_004405785.1"/>
    </source>
</evidence>
<dbReference type="Gene3D" id="6.10.140.140">
    <property type="match status" value="1"/>
</dbReference>
<sequence>MGRNCVNRLKGGGFEGEVSGHGSDWRDMQESVTFKDIAVDFTQEEWALLDTSQRKLYRDVMLENISHLVSVGYHLCKSDVISQLEQGVELWREGRGFPQGPNPDRKSGLKRQEDICRKDPSNCMSMRPAGGARTRLLRRAAQARVERMRVAPVALDAASARELEPRSLRTDPGGAAADDEGRRVR</sequence>
<dbReference type="GO" id="GO:0006355">
    <property type="term" value="P:regulation of DNA-templated transcription"/>
    <property type="evidence" value="ECO:0007669"/>
    <property type="project" value="InterPro"/>
</dbReference>
<dbReference type="PANTHER" id="PTHR23232">
    <property type="entry name" value="KRAB DOMAIN C2H2 ZINC FINGER"/>
    <property type="match status" value="1"/>
</dbReference>
<organism evidence="3 4">
    <name type="scientific">Odobenus rosmarus divergens</name>
    <name type="common">Pacific walrus</name>
    <dbReference type="NCBI Taxonomy" id="9708"/>
    <lineage>
        <taxon>Eukaryota</taxon>
        <taxon>Metazoa</taxon>
        <taxon>Chordata</taxon>
        <taxon>Craniata</taxon>
        <taxon>Vertebrata</taxon>
        <taxon>Euteleostomi</taxon>
        <taxon>Mammalia</taxon>
        <taxon>Eutheria</taxon>
        <taxon>Laurasiatheria</taxon>
        <taxon>Carnivora</taxon>
        <taxon>Caniformia</taxon>
        <taxon>Pinnipedia</taxon>
        <taxon>Odobenidae</taxon>
        <taxon>Odobenus</taxon>
    </lineage>
</organism>
<dbReference type="InterPro" id="IPR036051">
    <property type="entry name" value="KRAB_dom_sf"/>
</dbReference>
<accession>A0A9B0GT42</accession>
<protein>
    <submittedName>
        <fullName evidence="4">Zinc finger protein 705A-like</fullName>
    </submittedName>
</protein>
<dbReference type="InterPro" id="IPR050169">
    <property type="entry name" value="Krueppel_C2H2_ZnF"/>
</dbReference>
<keyword evidence="3" id="KW-1185">Reference proteome</keyword>
<dbReference type="PROSITE" id="PS50805">
    <property type="entry name" value="KRAB"/>
    <property type="match status" value="1"/>
</dbReference>
<dbReference type="CDD" id="cd07765">
    <property type="entry name" value="KRAB_A-box"/>
    <property type="match status" value="1"/>
</dbReference>
<proteinExistence type="predicted"/>
<feature type="region of interest" description="Disordered" evidence="1">
    <location>
        <begin position="93"/>
        <end position="119"/>
    </location>
</feature>
<gene>
    <name evidence="4" type="primary">LOC101373655</name>
</gene>
<reference evidence="4" key="1">
    <citation type="submission" date="2025-08" db="UniProtKB">
        <authorList>
            <consortium name="RefSeq"/>
        </authorList>
    </citation>
    <scope>IDENTIFICATION</scope>
</reference>
<name>A0A9B0GT42_ODORO</name>
<dbReference type="InterPro" id="IPR001909">
    <property type="entry name" value="KRAB"/>
</dbReference>
<feature type="compositionally biased region" description="Basic and acidic residues" evidence="1">
    <location>
        <begin position="103"/>
        <end position="119"/>
    </location>
</feature>
<dbReference type="Pfam" id="PF01352">
    <property type="entry name" value="KRAB"/>
    <property type="match status" value="1"/>
</dbReference>
<evidence type="ECO:0000259" key="2">
    <source>
        <dbReference type="PROSITE" id="PS50805"/>
    </source>
</evidence>
<dbReference type="SMART" id="SM00349">
    <property type="entry name" value="KRAB"/>
    <property type="match status" value="1"/>
</dbReference>
<dbReference type="RefSeq" id="XP_004405785.1">
    <property type="nucleotide sequence ID" value="XM_004405728.1"/>
</dbReference>
<dbReference type="Proteomes" id="UP000245340">
    <property type="component" value="Unplaced"/>
</dbReference>
<dbReference type="SUPFAM" id="SSF109640">
    <property type="entry name" value="KRAB domain (Kruppel-associated box)"/>
    <property type="match status" value="1"/>
</dbReference>
<dbReference type="AlphaFoldDB" id="A0A9B0GT42"/>
<evidence type="ECO:0000256" key="1">
    <source>
        <dbReference type="SAM" id="MobiDB-lite"/>
    </source>
</evidence>
<feature type="domain" description="KRAB" evidence="2">
    <location>
        <begin position="32"/>
        <end position="103"/>
    </location>
</feature>
<dbReference type="PANTHER" id="PTHR23232:SF136">
    <property type="entry name" value="KRAB DOMAIN-CONTAINING PROTEIN"/>
    <property type="match status" value="1"/>
</dbReference>
<feature type="compositionally biased region" description="Basic and acidic residues" evidence="1">
    <location>
        <begin position="159"/>
        <end position="169"/>
    </location>
</feature>
<feature type="region of interest" description="Disordered" evidence="1">
    <location>
        <begin position="159"/>
        <end position="185"/>
    </location>
</feature>
<evidence type="ECO:0000313" key="3">
    <source>
        <dbReference type="Proteomes" id="UP000245340"/>
    </source>
</evidence>